<dbReference type="Pfam" id="PF00271">
    <property type="entry name" value="Helicase_C"/>
    <property type="match status" value="1"/>
</dbReference>
<reference evidence="4" key="1">
    <citation type="submission" date="2021-05" db="EMBL/GenBank/DDBJ databases">
        <title>A free-living protist that lacks canonical eukaryotic 1 DNA replication and segregation systems.</title>
        <authorList>
            <person name="Salas-Leiva D.E."/>
            <person name="Tromer E.C."/>
            <person name="Curtis B.A."/>
            <person name="Jerlstrom-Hultqvist J."/>
            <person name="Kolisko M."/>
            <person name="Yi Z."/>
            <person name="Salas-Leiva J.S."/>
            <person name="Gallot-Lavallee L."/>
            <person name="Kops G.J.P.L."/>
            <person name="Archibald J.M."/>
            <person name="Simpson A.G.B."/>
            <person name="Roger A.J."/>
        </authorList>
    </citation>
    <scope>NUCLEOTIDE SEQUENCE</scope>
    <source>
        <strain evidence="4">BICM</strain>
    </source>
</reference>
<dbReference type="SMART" id="SM00490">
    <property type="entry name" value="HELICc"/>
    <property type="match status" value="1"/>
</dbReference>
<dbReference type="GO" id="GO:0005524">
    <property type="term" value="F:ATP binding"/>
    <property type="evidence" value="ECO:0007669"/>
    <property type="project" value="InterPro"/>
</dbReference>
<evidence type="ECO:0000259" key="3">
    <source>
        <dbReference type="PROSITE" id="PS51194"/>
    </source>
</evidence>
<dbReference type="Proteomes" id="UP000717585">
    <property type="component" value="Unassembled WGS sequence"/>
</dbReference>
<dbReference type="PROSITE" id="PS51192">
    <property type="entry name" value="HELICASE_ATP_BIND_1"/>
    <property type="match status" value="1"/>
</dbReference>
<dbReference type="InterPro" id="IPR027417">
    <property type="entry name" value="P-loop_NTPase"/>
</dbReference>
<organism evidence="4 5">
    <name type="scientific">Carpediemonas membranifera</name>
    <dbReference type="NCBI Taxonomy" id="201153"/>
    <lineage>
        <taxon>Eukaryota</taxon>
        <taxon>Metamonada</taxon>
        <taxon>Carpediemonas-like organisms</taxon>
        <taxon>Carpediemonas</taxon>
    </lineage>
</organism>
<dbReference type="Gene3D" id="3.40.50.300">
    <property type="entry name" value="P-loop containing nucleotide triphosphate hydrolases"/>
    <property type="match status" value="1"/>
</dbReference>
<protein>
    <submittedName>
        <fullName evidence="4">DNA excision repair protein ERCC6</fullName>
    </submittedName>
</protein>
<accession>A0A8J6AXT5</accession>
<feature type="domain" description="Helicase C-terminal" evidence="3">
    <location>
        <begin position="526"/>
        <end position="680"/>
    </location>
</feature>
<evidence type="ECO:0000259" key="2">
    <source>
        <dbReference type="PROSITE" id="PS51192"/>
    </source>
</evidence>
<comment type="caution">
    <text evidence="4">The sequence shown here is derived from an EMBL/GenBank/DDBJ whole genome shotgun (WGS) entry which is preliminary data.</text>
</comment>
<dbReference type="Pfam" id="PF00176">
    <property type="entry name" value="SNF2-rel_dom"/>
    <property type="match status" value="1"/>
</dbReference>
<dbReference type="EMBL" id="JAHDYR010000012">
    <property type="protein sequence ID" value="KAG9395120.1"/>
    <property type="molecule type" value="Genomic_DNA"/>
</dbReference>
<dbReference type="GO" id="GO:0006283">
    <property type="term" value="P:transcription-coupled nucleotide-excision repair"/>
    <property type="evidence" value="ECO:0007669"/>
    <property type="project" value="TreeGrafter"/>
</dbReference>
<dbReference type="InterPro" id="IPR049730">
    <property type="entry name" value="SNF2/RAD54-like_C"/>
</dbReference>
<keyword evidence="5" id="KW-1185">Reference proteome</keyword>
<dbReference type="Gene3D" id="3.40.50.10810">
    <property type="entry name" value="Tandem AAA-ATPase domain"/>
    <property type="match status" value="1"/>
</dbReference>
<dbReference type="InterPro" id="IPR038718">
    <property type="entry name" value="SNF2-like_sf"/>
</dbReference>
<evidence type="ECO:0000313" key="4">
    <source>
        <dbReference type="EMBL" id="KAG9395120.1"/>
    </source>
</evidence>
<dbReference type="CDD" id="cd18793">
    <property type="entry name" value="SF2_C_SNF"/>
    <property type="match status" value="1"/>
</dbReference>
<sequence>MSARRWMSNRGNTDANTLRGFTVSTVNVDDYESMVATSLDANSEKQYLDVVEVSRTRIRQLLKEIGRVGISDTDRRAKTLEIKSLERKIDRTLKARAARRKLKQRGLDTHLFHDTRDPLDGLDLNRLFPAARAVNAAAFHPPTDDEIAAAFEDAAGDVPRSQDPAEDEEGVETLGARFTGVRFDPALPPESIADGLMAPYPWHALLPYQQQGVQWLASLYARGVGGILGDAMGLGKTVQVAVFLAALHISGQLGPTLVVCPLSVLGTWVRSLRTWWAPLRVSVLHRSAGMAAEETLEAFSDQHVLVTTYDGMKQHHGALRAVSWAYMVLDEGHVIRNPDALVTRVAKSFNVHRRLVMTGTPIQNGLDELWSLIDFVYPGRLGTLPVFRGEFQVPIRAGTFASATAVQIECARACSVALQSLVRPLLLRRTKAIVKSELPVKSEKLMFLKLSPLQESLYRTFLGTEPILALKAGRPSGTHLYAAVNVLRQICRHPDTLSDEVAARLGYHIGADRGFGDIQKSTKVQALFALMGKWRQRGDRVLVFMQSVTMLDIVEQALVQHEYSYRRIDGSTPVNKRNEYIDEFNAQPPGAQDIFAFILTTRSCGVGVNLLGANKVVILSPDWNPQVDEQARDRCWRLGQSRQVTVIRFVCRGTIEHRIIEKQSFKKVIAERVLARPDATSTIETSSVKQLLTLDIDSVTVAEAAKSSLGGRTKAIKRRAGPDEDDFLGLEGMGRADKTQPLSTFSVEIARDAVQTLSASVADAQSQAGSSAAILQAFGAPQTDDGAVTIEVTGSLVSEAAMDAIDAYLLRETQQRGGATRDAVIDAMSIPRTPPELGRLDELLAMFGFYDEEQELWVHSG</sequence>
<feature type="domain" description="Helicase ATP-binding" evidence="2">
    <location>
        <begin position="217"/>
        <end position="379"/>
    </location>
</feature>
<evidence type="ECO:0000313" key="5">
    <source>
        <dbReference type="Proteomes" id="UP000717585"/>
    </source>
</evidence>
<dbReference type="GO" id="GO:0005634">
    <property type="term" value="C:nucleus"/>
    <property type="evidence" value="ECO:0007669"/>
    <property type="project" value="TreeGrafter"/>
</dbReference>
<dbReference type="PANTHER" id="PTHR45629:SF7">
    <property type="entry name" value="DNA EXCISION REPAIR PROTEIN ERCC-6-RELATED"/>
    <property type="match status" value="1"/>
</dbReference>
<dbReference type="InterPro" id="IPR001650">
    <property type="entry name" value="Helicase_C-like"/>
</dbReference>
<dbReference type="SMART" id="SM00487">
    <property type="entry name" value="DEXDc"/>
    <property type="match status" value="1"/>
</dbReference>
<gene>
    <name evidence="4" type="ORF">J8273_0339</name>
</gene>
<keyword evidence="1" id="KW-0378">Hydrolase</keyword>
<proteinExistence type="predicted"/>
<dbReference type="InterPro" id="IPR050496">
    <property type="entry name" value="SNF2_RAD54_helicase_repair"/>
</dbReference>
<dbReference type="SUPFAM" id="SSF52540">
    <property type="entry name" value="P-loop containing nucleoside triphosphate hydrolases"/>
    <property type="match status" value="2"/>
</dbReference>
<name>A0A8J6AXT5_9EUKA</name>
<dbReference type="GO" id="GO:0008094">
    <property type="term" value="F:ATP-dependent activity, acting on DNA"/>
    <property type="evidence" value="ECO:0007669"/>
    <property type="project" value="TreeGrafter"/>
</dbReference>
<dbReference type="InterPro" id="IPR014001">
    <property type="entry name" value="Helicase_ATP-bd"/>
</dbReference>
<dbReference type="InterPro" id="IPR000330">
    <property type="entry name" value="SNF2_N"/>
</dbReference>
<dbReference type="PROSITE" id="PS51194">
    <property type="entry name" value="HELICASE_CTER"/>
    <property type="match status" value="1"/>
</dbReference>
<dbReference type="GO" id="GO:0016787">
    <property type="term" value="F:hydrolase activity"/>
    <property type="evidence" value="ECO:0007669"/>
    <property type="project" value="UniProtKB-KW"/>
</dbReference>
<evidence type="ECO:0000256" key="1">
    <source>
        <dbReference type="ARBA" id="ARBA00022801"/>
    </source>
</evidence>
<dbReference type="AlphaFoldDB" id="A0A8J6AXT5"/>
<dbReference type="PANTHER" id="PTHR45629">
    <property type="entry name" value="SNF2/RAD54 FAMILY MEMBER"/>
    <property type="match status" value="1"/>
</dbReference>
<dbReference type="OrthoDB" id="10252227at2759"/>